<keyword evidence="1" id="KW-0472">Membrane</keyword>
<evidence type="ECO:0000256" key="1">
    <source>
        <dbReference type="SAM" id="Phobius"/>
    </source>
</evidence>
<dbReference type="EMBL" id="AKAU01000256">
    <property type="protein sequence ID" value="EIM95131.1"/>
    <property type="molecule type" value="Genomic_DNA"/>
</dbReference>
<evidence type="ECO:0000313" key="5">
    <source>
        <dbReference type="Proteomes" id="UP000236649"/>
    </source>
</evidence>
<proteinExistence type="predicted"/>
<dbReference type="Proteomes" id="UP000236649">
    <property type="component" value="Chromosome 3"/>
</dbReference>
<accession>A0AAN1JHD4</accession>
<keyword evidence="1" id="KW-0812">Transmembrane</keyword>
<dbReference type="KEGG" id="phs:C2L64_36045"/>
<evidence type="ECO:0000313" key="2">
    <source>
        <dbReference type="EMBL" id="AUT73740.1"/>
    </source>
</evidence>
<feature type="transmembrane region" description="Helical" evidence="1">
    <location>
        <begin position="120"/>
        <end position="141"/>
    </location>
</feature>
<keyword evidence="4" id="KW-1185">Reference proteome</keyword>
<dbReference type="GeneID" id="55533712"/>
<evidence type="ECO:0000313" key="4">
    <source>
        <dbReference type="Proteomes" id="UP000004980"/>
    </source>
</evidence>
<reference evidence="2 5" key="2">
    <citation type="submission" date="2018-01" db="EMBL/GenBank/DDBJ databases">
        <title>Species boundaries and ecological features among Paraburkholderia terrae DSMZ17804T, P. hospita DSMZ17164T and P. caribensis DSMZ13236T.</title>
        <authorList>
            <person name="Pratama A.A."/>
        </authorList>
    </citation>
    <scope>NUCLEOTIDE SEQUENCE [LARGE SCALE GENOMIC DNA]</scope>
    <source>
        <strain evidence="2 5">DSM 17164</strain>
    </source>
</reference>
<feature type="transmembrane region" description="Helical" evidence="1">
    <location>
        <begin position="88"/>
        <end position="108"/>
    </location>
</feature>
<dbReference type="Pfam" id="PF20398">
    <property type="entry name" value="DUF6691"/>
    <property type="match status" value="1"/>
</dbReference>
<organism evidence="2 5">
    <name type="scientific">Paraburkholderia hospita</name>
    <dbReference type="NCBI Taxonomy" id="169430"/>
    <lineage>
        <taxon>Bacteria</taxon>
        <taxon>Pseudomonadati</taxon>
        <taxon>Pseudomonadota</taxon>
        <taxon>Betaproteobacteria</taxon>
        <taxon>Burkholderiales</taxon>
        <taxon>Burkholderiaceae</taxon>
        <taxon>Paraburkholderia</taxon>
    </lineage>
</organism>
<dbReference type="Proteomes" id="UP000004980">
    <property type="component" value="Unassembled WGS sequence"/>
</dbReference>
<dbReference type="AlphaFoldDB" id="A0AAN1JHD4"/>
<keyword evidence="1" id="KW-1133">Transmembrane helix</keyword>
<feature type="transmembrane region" description="Helical" evidence="1">
    <location>
        <begin position="49"/>
        <end position="68"/>
    </location>
</feature>
<protein>
    <recommendedName>
        <fullName evidence="6">YeeE/YedE family protein</fullName>
    </recommendedName>
</protein>
<evidence type="ECO:0008006" key="6">
    <source>
        <dbReference type="Google" id="ProtNLM"/>
    </source>
</evidence>
<dbReference type="EMBL" id="CP026107">
    <property type="protein sequence ID" value="AUT73740.1"/>
    <property type="molecule type" value="Genomic_DNA"/>
</dbReference>
<dbReference type="RefSeq" id="WP_009770022.1">
    <property type="nucleotide sequence ID" value="NZ_AKAU01000256.1"/>
</dbReference>
<evidence type="ECO:0000313" key="3">
    <source>
        <dbReference type="EMBL" id="EIM95131.1"/>
    </source>
</evidence>
<sequence>MAALKTTLIAPVTALLAGLLFGVGLMVSGMANPAKVLGFLDLAGRWDPSLAFVMAGAIAVGSLAFFAARRRDRSYLGLPMQLPVRTAITLRLVLGSAAFGIGWGLAGFCPGPALVALGAGYPKAVGFVAAMVAGMAVFELIERTKATTQRA</sequence>
<name>A0AAN1JHD4_9BURK</name>
<reference evidence="3 4" key="1">
    <citation type="journal article" date="2012" name="J. Bacteriol.">
        <title>Draft Genome Sequence of the Soil Bacterium Burkholderia terrae Strain BS001, Which Interacts with Fungal Surface Structures.</title>
        <authorList>
            <person name="Nazir R."/>
            <person name="Hansen M.A."/>
            <person name="Sorensen S."/>
            <person name="van Elsas J.D."/>
        </authorList>
    </citation>
    <scope>NUCLEOTIDE SEQUENCE [LARGE SCALE GENOMIC DNA]</scope>
    <source>
        <strain evidence="3 4">BS001</strain>
    </source>
</reference>
<dbReference type="InterPro" id="IPR046513">
    <property type="entry name" value="DUF6691"/>
</dbReference>
<gene>
    <name evidence="2" type="ORF">C2L64_36045</name>
    <name evidence="3" type="ORF">WQE_41164</name>
</gene>